<dbReference type="PANTHER" id="PTHR37292">
    <property type="entry name" value="VNG6097C"/>
    <property type="match status" value="1"/>
</dbReference>
<name>A0ABT9BBB3_9BACT</name>
<dbReference type="Proteomes" id="UP001176429">
    <property type="component" value="Unassembled WGS sequence"/>
</dbReference>
<dbReference type="Pfam" id="PF03235">
    <property type="entry name" value="GmrSD_N"/>
    <property type="match status" value="1"/>
</dbReference>
<evidence type="ECO:0000259" key="1">
    <source>
        <dbReference type="Pfam" id="PF03235"/>
    </source>
</evidence>
<gene>
    <name evidence="2" type="ORF">Q5H93_03770</name>
</gene>
<dbReference type="InterPro" id="IPR004919">
    <property type="entry name" value="GmrSD_N"/>
</dbReference>
<dbReference type="RefSeq" id="WP_305005151.1">
    <property type="nucleotide sequence ID" value="NZ_JAUQSY010000002.1"/>
</dbReference>
<evidence type="ECO:0000313" key="3">
    <source>
        <dbReference type="Proteomes" id="UP001176429"/>
    </source>
</evidence>
<dbReference type="EMBL" id="JAUQSY010000002">
    <property type="protein sequence ID" value="MDO7873838.1"/>
    <property type="molecule type" value="Genomic_DNA"/>
</dbReference>
<accession>A0ABT9BBB3</accession>
<keyword evidence="3" id="KW-1185">Reference proteome</keyword>
<sequence length="552" mass="62158">MDKQLIIRPEAGTATVENLVASVRSGQVRIPSFQRPLRWEAPQVVALFDSIYKGYPIGSLLLQKKRAEAAEVILGPLRIAAPSVHDALWVIDGQQRLTSLAAGLARPTPVPTTPDDPFIVYFDAKTSTFQSPQRNGVVPSTWVPVAQLLDASGLIEWIFSWQHSQEPELRTSVFEAGTRLRQYQVPLYTVVTEEESVLRDIFYRTNTFGKVMAWEDVHKALFSKQGEYPSTLADLSEALAANHQMGQLTQQQLLTSLMAFEGLDPTRNLTEHARRGGEKELEKLQTSVQDALPVIGRVLDFLRNNAEIPHLRLLPRILPFVVLTRYFRLFPQPSNRSLQLLARWTWRVLTGLALFDERTLLRYGVISLQPGNDEVQAQLLLNLIPNELPEQLQYQLPDRFDARATDSRLALCAMFKQNPLRENGQAVELIELGAIIQRGNNYIISTSSLNVGKMPMAFGPANRILFPTETPLLPRLMAADWQQDAIFLTSHVISQAALEALHKRDRETFLSVRGTEIERLVRQQSNRLAAWGEPDRISINQLVAQTEAADLT</sequence>
<proteinExistence type="predicted"/>
<reference evidence="2" key="1">
    <citation type="submission" date="2023-07" db="EMBL/GenBank/DDBJ databases">
        <authorList>
            <person name="Kim M.K."/>
        </authorList>
    </citation>
    <scope>NUCLEOTIDE SEQUENCE</scope>
    <source>
        <strain evidence="2">ASUV-10-1</strain>
    </source>
</reference>
<dbReference type="PANTHER" id="PTHR37292:SF2">
    <property type="entry name" value="DUF262 DOMAIN-CONTAINING PROTEIN"/>
    <property type="match status" value="1"/>
</dbReference>
<feature type="domain" description="GmrSD restriction endonucleases N-terminal" evidence="1">
    <location>
        <begin position="16"/>
        <end position="222"/>
    </location>
</feature>
<protein>
    <submittedName>
        <fullName evidence="2">DUF262 domain-containing protein</fullName>
    </submittedName>
</protein>
<evidence type="ECO:0000313" key="2">
    <source>
        <dbReference type="EMBL" id="MDO7873838.1"/>
    </source>
</evidence>
<organism evidence="2 3">
    <name type="scientific">Hymenobacter aranciens</name>
    <dbReference type="NCBI Taxonomy" id="3063996"/>
    <lineage>
        <taxon>Bacteria</taxon>
        <taxon>Pseudomonadati</taxon>
        <taxon>Bacteroidota</taxon>
        <taxon>Cytophagia</taxon>
        <taxon>Cytophagales</taxon>
        <taxon>Hymenobacteraceae</taxon>
        <taxon>Hymenobacter</taxon>
    </lineage>
</organism>
<comment type="caution">
    <text evidence="2">The sequence shown here is derived from an EMBL/GenBank/DDBJ whole genome shotgun (WGS) entry which is preliminary data.</text>
</comment>